<dbReference type="InterPro" id="IPR016187">
    <property type="entry name" value="CTDL_fold"/>
</dbReference>
<evidence type="ECO:0000313" key="5">
    <source>
        <dbReference type="RefSeq" id="XP_017320995.1"/>
    </source>
</evidence>
<gene>
    <name evidence="5" type="primary">LOC108264176</name>
</gene>
<feature type="signal peptide" evidence="2">
    <location>
        <begin position="1"/>
        <end position="19"/>
    </location>
</feature>
<dbReference type="InterPro" id="IPR018378">
    <property type="entry name" value="C-type_lectin_CS"/>
</dbReference>
<dbReference type="InterPro" id="IPR001304">
    <property type="entry name" value="C-type_lectin-like"/>
</dbReference>
<feature type="domain" description="C-type lectin" evidence="3">
    <location>
        <begin position="24"/>
        <end position="120"/>
    </location>
</feature>
<dbReference type="GeneID" id="108264176"/>
<dbReference type="SMART" id="SM00034">
    <property type="entry name" value="CLECT"/>
    <property type="match status" value="2"/>
</dbReference>
<dbReference type="PANTHER" id="PTHR45784">
    <property type="entry name" value="C-TYPE LECTIN DOMAIN FAMILY 20 MEMBER A-RELATED"/>
    <property type="match status" value="1"/>
</dbReference>
<evidence type="ECO:0000256" key="2">
    <source>
        <dbReference type="SAM" id="SignalP"/>
    </source>
</evidence>
<dbReference type="PROSITE" id="PS50041">
    <property type="entry name" value="C_TYPE_LECTIN_2"/>
    <property type="match status" value="2"/>
</dbReference>
<dbReference type="AlphaFoldDB" id="A0A2D0QU30"/>
<dbReference type="RefSeq" id="XP_017320995.1">
    <property type="nucleotide sequence ID" value="XM_017465506.3"/>
</dbReference>
<keyword evidence="2" id="KW-0732">Signal</keyword>
<dbReference type="InterPro" id="IPR016186">
    <property type="entry name" value="C-type_lectin-like/link_sf"/>
</dbReference>
<dbReference type="Proteomes" id="UP000221080">
    <property type="component" value="Chromosome 4"/>
</dbReference>
<evidence type="ECO:0000256" key="1">
    <source>
        <dbReference type="ARBA" id="ARBA00023157"/>
    </source>
</evidence>
<reference evidence="4" key="1">
    <citation type="journal article" date="2016" name="Nat. Commun.">
        <title>The channel catfish genome sequence provides insights into the evolution of scale formation in teleosts.</title>
        <authorList>
            <person name="Liu Z."/>
            <person name="Liu S."/>
            <person name="Yao J."/>
            <person name="Bao L."/>
            <person name="Zhang J."/>
            <person name="Li Y."/>
            <person name="Jiang C."/>
            <person name="Sun L."/>
            <person name="Wang R."/>
            <person name="Zhang Y."/>
            <person name="Zhou T."/>
            <person name="Zeng Q."/>
            <person name="Fu Q."/>
            <person name="Gao S."/>
            <person name="Li N."/>
            <person name="Koren S."/>
            <person name="Jiang Y."/>
            <person name="Zimin A."/>
            <person name="Xu P."/>
            <person name="Phillippy A.M."/>
            <person name="Geng X."/>
            <person name="Song L."/>
            <person name="Sun F."/>
            <person name="Li C."/>
            <person name="Wang X."/>
            <person name="Chen A."/>
            <person name="Jin Y."/>
            <person name="Yuan Z."/>
            <person name="Yang Y."/>
            <person name="Tan S."/>
            <person name="Peatman E."/>
            <person name="Lu J."/>
            <person name="Qin Z."/>
            <person name="Dunham R."/>
            <person name="Li Z."/>
            <person name="Sonstegard T."/>
            <person name="Feng J."/>
            <person name="Danzmann R.G."/>
            <person name="Schroeder S."/>
            <person name="Scheffler B."/>
            <person name="Duke M.V."/>
            <person name="Ballard L."/>
            <person name="Kucuktas H."/>
            <person name="Kaltenboeck L."/>
            <person name="Liu H."/>
            <person name="Armbruster J."/>
            <person name="Xie Y."/>
            <person name="Kirby M.L."/>
            <person name="Tian Y."/>
            <person name="Flanagan M.E."/>
            <person name="Mu W."/>
            <person name="Waldbieser G.C."/>
        </authorList>
    </citation>
    <scope>NUCLEOTIDE SEQUENCE [LARGE SCALE GENOMIC DNA]</scope>
    <source>
        <strain evidence="4">SDA103</strain>
    </source>
</reference>
<reference evidence="5" key="2">
    <citation type="submission" date="2025-08" db="UniProtKB">
        <authorList>
            <consortium name="RefSeq"/>
        </authorList>
    </citation>
    <scope>IDENTIFICATION</scope>
    <source>
        <tissue evidence="5">Blood</tissue>
    </source>
</reference>
<feature type="domain" description="C-type lectin" evidence="3">
    <location>
        <begin position="115"/>
        <end position="229"/>
    </location>
</feature>
<keyword evidence="5" id="KW-0675">Receptor</keyword>
<dbReference type="PANTHER" id="PTHR45784:SF8">
    <property type="entry name" value="C-TYPE MANNOSE RECEPTOR 2-RELATED"/>
    <property type="match status" value="1"/>
</dbReference>
<dbReference type="SUPFAM" id="SSF56436">
    <property type="entry name" value="C-type lectin-like"/>
    <property type="match status" value="2"/>
</dbReference>
<dbReference type="PROSITE" id="PS00615">
    <property type="entry name" value="C_TYPE_LECTIN_1"/>
    <property type="match status" value="1"/>
</dbReference>
<evidence type="ECO:0000313" key="4">
    <source>
        <dbReference type="Proteomes" id="UP000221080"/>
    </source>
</evidence>
<organism evidence="4 5">
    <name type="scientific">Ictalurus punctatus</name>
    <name type="common">Channel catfish</name>
    <name type="synonym">Silurus punctatus</name>
    <dbReference type="NCBI Taxonomy" id="7998"/>
    <lineage>
        <taxon>Eukaryota</taxon>
        <taxon>Metazoa</taxon>
        <taxon>Chordata</taxon>
        <taxon>Craniata</taxon>
        <taxon>Vertebrata</taxon>
        <taxon>Euteleostomi</taxon>
        <taxon>Actinopterygii</taxon>
        <taxon>Neopterygii</taxon>
        <taxon>Teleostei</taxon>
        <taxon>Ostariophysi</taxon>
        <taxon>Siluriformes</taxon>
        <taxon>Ictaluridae</taxon>
        <taxon>Ictalurus</taxon>
    </lineage>
</organism>
<keyword evidence="1" id="KW-1015">Disulfide bond</keyword>
<dbReference type="OrthoDB" id="5858677at2759"/>
<evidence type="ECO:0000259" key="3">
    <source>
        <dbReference type="PROSITE" id="PS50041"/>
    </source>
</evidence>
<proteinExistence type="predicted"/>
<accession>A0A2D0QU30</accession>
<dbReference type="Pfam" id="PF00059">
    <property type="entry name" value="Lectin_C"/>
    <property type="match status" value="2"/>
</dbReference>
<keyword evidence="4" id="KW-1185">Reference proteome</keyword>
<name>A0A2D0QU30_ICTPU</name>
<sequence length="231" mass="26583">MKSLLFVFLLAVGCGAVGGLIREYMFIRTPAQWSDARLYCRTHSKDLANVTTMEENQRLIESGSGSQGWLGLRLYNTTTWTFFTNWCDDCPNMNVKCVYTNRSGFWNTNFCMNMMSFYCYRFLILVKENKTWEEALDHCRTYYTGLASVTSESSLQQLNLETVQTQTESVWTGLRFINGQWLWVSGEQLGSLVSMPSCPAPAYRCGALNTTTNTLMNRNCNERLNFVCYWT</sequence>
<dbReference type="Gene3D" id="3.10.100.10">
    <property type="entry name" value="Mannose-Binding Protein A, subunit A"/>
    <property type="match status" value="2"/>
</dbReference>
<feature type="chain" id="PRO_5012519551" evidence="2">
    <location>
        <begin position="20"/>
        <end position="231"/>
    </location>
</feature>
<protein>
    <submittedName>
        <fullName evidence="5">Macrophage mannose receptor 1</fullName>
    </submittedName>
</protein>
<dbReference type="KEGG" id="ipu:108264176"/>